<feature type="domain" description="Carbohydrate-binding" evidence="1">
    <location>
        <begin position="63"/>
        <end position="152"/>
    </location>
</feature>
<dbReference type="GO" id="GO:0004553">
    <property type="term" value="F:hydrolase activity, hydrolyzing O-glycosyl compounds"/>
    <property type="evidence" value="ECO:0007669"/>
    <property type="project" value="InterPro"/>
</dbReference>
<reference evidence="2 3" key="1">
    <citation type="submission" date="2016-10" db="EMBL/GenBank/DDBJ databases">
        <authorList>
            <person name="de Groot N.N."/>
        </authorList>
    </citation>
    <scope>NUCLEOTIDE SEQUENCE [LARGE SCALE GENOMIC DNA]</scope>
    <source>
        <strain evidence="2 3">DSM 23421</strain>
    </source>
</reference>
<dbReference type="SUPFAM" id="SSF49344">
    <property type="entry name" value="CBD9-like"/>
    <property type="match status" value="1"/>
</dbReference>
<protein>
    <submittedName>
        <fullName evidence="2">Carbohydrate family 9 binding domain-like</fullName>
    </submittedName>
</protein>
<dbReference type="CDD" id="cd09620">
    <property type="entry name" value="CBM9_like_3"/>
    <property type="match status" value="1"/>
</dbReference>
<dbReference type="OrthoDB" id="9786766at2"/>
<dbReference type="RefSeq" id="WP_091873289.1">
    <property type="nucleotide sequence ID" value="NZ_FNAO01000010.1"/>
</dbReference>
<keyword evidence="3" id="KW-1185">Reference proteome</keyword>
<dbReference type="GO" id="GO:0016052">
    <property type="term" value="P:carbohydrate catabolic process"/>
    <property type="evidence" value="ECO:0007669"/>
    <property type="project" value="InterPro"/>
</dbReference>
<evidence type="ECO:0000259" key="1">
    <source>
        <dbReference type="Pfam" id="PF06452"/>
    </source>
</evidence>
<name>A0A1G7HV96_9FLAO</name>
<dbReference type="EMBL" id="FNAO01000010">
    <property type="protein sequence ID" value="SDF04402.1"/>
    <property type="molecule type" value="Genomic_DNA"/>
</dbReference>
<dbReference type="AlphaFoldDB" id="A0A1G7HV96"/>
<sequence>MYNFNTSGINLCCYALILGSAFNYTFGQSLDEPDKNVATTDQINIKHNEPLPVERCDDFEITGNGNNPYWSASEWNFLTKIDKGGKDYETKYKILASSTGIYILFYGEDDKITTEDYGDMDKIWNGDVFEIFFHPNPKETVYYEYEVNQFEKQLVLTISDSEGGLPWVPFNEYGKEQYGVENKVEIIGGAKQLNGKIKSWRAEIFISYKSLGLLPNVPPKSGTIWNANFCRIDYDTGNMVKWSWTPTIKNSFHELNKFQSIIFK</sequence>
<dbReference type="GO" id="GO:0030246">
    <property type="term" value="F:carbohydrate binding"/>
    <property type="evidence" value="ECO:0007669"/>
    <property type="project" value="InterPro"/>
</dbReference>
<dbReference type="InterPro" id="IPR010502">
    <property type="entry name" value="Carb-bd_dom_fam9"/>
</dbReference>
<accession>A0A1G7HV96</accession>
<dbReference type="Gene3D" id="2.60.40.1190">
    <property type="match status" value="1"/>
</dbReference>
<evidence type="ECO:0000313" key="3">
    <source>
        <dbReference type="Proteomes" id="UP000199109"/>
    </source>
</evidence>
<dbReference type="Proteomes" id="UP000199109">
    <property type="component" value="Unassembled WGS sequence"/>
</dbReference>
<dbReference type="STRING" id="641691.SAMN05421636_11064"/>
<dbReference type="Pfam" id="PF06452">
    <property type="entry name" value="CBM9_1"/>
    <property type="match status" value="1"/>
</dbReference>
<proteinExistence type="predicted"/>
<gene>
    <name evidence="2" type="ORF">SAMN05421636_11064</name>
</gene>
<organism evidence="2 3">
    <name type="scientific">Pricia antarctica</name>
    <dbReference type="NCBI Taxonomy" id="641691"/>
    <lineage>
        <taxon>Bacteria</taxon>
        <taxon>Pseudomonadati</taxon>
        <taxon>Bacteroidota</taxon>
        <taxon>Flavobacteriia</taxon>
        <taxon>Flavobacteriales</taxon>
        <taxon>Flavobacteriaceae</taxon>
        <taxon>Pricia</taxon>
    </lineage>
</organism>
<evidence type="ECO:0000313" key="2">
    <source>
        <dbReference type="EMBL" id="SDF04402.1"/>
    </source>
</evidence>